<dbReference type="PANTHER" id="PTHR42924:SF3">
    <property type="entry name" value="POLYMERASE_HISTIDINOL PHOSPHATASE N-TERMINAL DOMAIN-CONTAINING PROTEIN"/>
    <property type="match status" value="1"/>
</dbReference>
<dbReference type="InterPro" id="IPR003141">
    <property type="entry name" value="Pol/His_phosphatase_N"/>
</dbReference>
<protein>
    <submittedName>
        <fullName evidence="3">CehA/McbA family metallohydrolase</fullName>
    </submittedName>
</protein>
<dbReference type="AlphaFoldDB" id="A0A4U7JNE1"/>
<dbReference type="Proteomes" id="UP000306409">
    <property type="component" value="Chromosome"/>
</dbReference>
<dbReference type="GO" id="GO:0035312">
    <property type="term" value="F:5'-3' DNA exonuclease activity"/>
    <property type="evidence" value="ECO:0007669"/>
    <property type="project" value="TreeGrafter"/>
</dbReference>
<evidence type="ECO:0000259" key="2">
    <source>
        <dbReference type="SMART" id="SM00481"/>
    </source>
</evidence>
<dbReference type="NCBIfam" id="NF038032">
    <property type="entry name" value="CehA_McbA_metalo"/>
    <property type="match status" value="1"/>
</dbReference>
<proteinExistence type="predicted"/>
<evidence type="ECO:0000313" key="3">
    <source>
        <dbReference type="EMBL" id="QNU68523.1"/>
    </source>
</evidence>
<organism evidence="3 4">
    <name type="scientific">Ruminiclostridium herbifermentans</name>
    <dbReference type="NCBI Taxonomy" id="2488810"/>
    <lineage>
        <taxon>Bacteria</taxon>
        <taxon>Bacillati</taxon>
        <taxon>Bacillota</taxon>
        <taxon>Clostridia</taxon>
        <taxon>Eubacteriales</taxon>
        <taxon>Oscillospiraceae</taxon>
        <taxon>Ruminiclostridium</taxon>
    </lineage>
</organism>
<dbReference type="InterPro" id="IPR052018">
    <property type="entry name" value="PHP_domain"/>
</dbReference>
<dbReference type="OrthoDB" id="9804333at2"/>
<dbReference type="RefSeq" id="WP_137696249.1">
    <property type="nucleotide sequence ID" value="NZ_CP061336.1"/>
</dbReference>
<dbReference type="EMBL" id="CP061336">
    <property type="protein sequence ID" value="QNU68523.1"/>
    <property type="molecule type" value="Genomic_DNA"/>
</dbReference>
<feature type="compositionally biased region" description="Polar residues" evidence="1">
    <location>
        <begin position="18"/>
        <end position="41"/>
    </location>
</feature>
<accession>A0A4U7JNE1</accession>
<keyword evidence="4" id="KW-1185">Reference proteome</keyword>
<dbReference type="InterPro" id="IPR016195">
    <property type="entry name" value="Pol/histidinol_Pase-like"/>
</dbReference>
<sequence>MAFTKNHKSNTSNSKSNADSAFKSTSNEKLNKKTNMGNIHNSDSNTNLNEICDDLALSFITPPIICNPRGFTVIAAVTNTRSKGSIIIKSTKWTINKKDYRTELREELKASGDSLRTIEALRNRTDYLSEEEQRKLISRYKQFKSGTKYLRFKLTNEMAEEIIQNETMELALKVEGESLRDRKTVSIEKAVKLQKNITLQKPPLSPDIGNGNWYFGDTHSHSTYTWDYYFGDGIYTIQELKDVAIVAGLDWLTLTDHAYCLNSKKYETQKSTVRDLSDSSFAFLYGEELSCAELVNNTKSYDTCHCNGIMNETFVPCSTDIFRKASSPDSQQGINQLKKYGGLVTINHANWGKGKIEPWNFNINTYAYTHGETGMEILNGGWNDMNNGSTTRWVDKRLLHGEKIFPFAGSDTESKNNLGKCYTVIYADKLSHSNIKNSLSSGHQYVTTYPGLAFWVRKAGESTWYWMGDTISIGTGIIDLHLSYSDTTDGLNIYIMKGKAGWISEQQVYSTAVGAGKGTITTKMQIDKDCYLRAYCIEENEKGHRAYTTPIWFE</sequence>
<name>A0A4U7JNE1_9FIRM</name>
<feature type="region of interest" description="Disordered" evidence="1">
    <location>
        <begin position="1"/>
        <end position="41"/>
    </location>
</feature>
<dbReference type="KEGG" id="rher:EHE19_009035"/>
<evidence type="ECO:0000256" key="1">
    <source>
        <dbReference type="SAM" id="MobiDB-lite"/>
    </source>
</evidence>
<dbReference type="SMART" id="SM00481">
    <property type="entry name" value="POLIIIAc"/>
    <property type="match status" value="1"/>
</dbReference>
<dbReference type="GO" id="GO:0004534">
    <property type="term" value="F:5'-3' RNA exonuclease activity"/>
    <property type="evidence" value="ECO:0007669"/>
    <property type="project" value="TreeGrafter"/>
</dbReference>
<dbReference type="SUPFAM" id="SSF89550">
    <property type="entry name" value="PHP domain-like"/>
    <property type="match status" value="1"/>
</dbReference>
<reference evidence="3 4" key="1">
    <citation type="submission" date="2020-09" db="EMBL/GenBank/DDBJ databases">
        <title>Characterization and genome sequencing of Ruminiclostridium sp. nov. MA18.</title>
        <authorList>
            <person name="Rettenmaier R."/>
            <person name="Kowollik M.-L."/>
            <person name="Liebl W."/>
            <person name="Zverlov V."/>
        </authorList>
    </citation>
    <scope>NUCLEOTIDE SEQUENCE [LARGE SCALE GENOMIC DNA]</scope>
    <source>
        <strain evidence="3 4">MA18</strain>
    </source>
</reference>
<gene>
    <name evidence="3" type="ORF">EHE19_009035</name>
</gene>
<keyword evidence="3" id="KW-0378">Hydrolase</keyword>
<dbReference type="Gene3D" id="3.20.20.140">
    <property type="entry name" value="Metal-dependent hydrolases"/>
    <property type="match status" value="1"/>
</dbReference>
<dbReference type="PANTHER" id="PTHR42924">
    <property type="entry name" value="EXONUCLEASE"/>
    <property type="match status" value="1"/>
</dbReference>
<feature type="domain" description="Polymerase/histidinol phosphatase N-terminal" evidence="2">
    <location>
        <begin position="216"/>
        <end position="293"/>
    </location>
</feature>
<evidence type="ECO:0000313" key="4">
    <source>
        <dbReference type="Proteomes" id="UP000306409"/>
    </source>
</evidence>